<feature type="region of interest" description="Disordered" evidence="9">
    <location>
        <begin position="1"/>
        <end position="28"/>
    </location>
</feature>
<comment type="caution">
    <text evidence="10">The sequence shown here is derived from an EMBL/GenBank/DDBJ whole genome shotgun (WGS) entry which is preliminary data.</text>
</comment>
<dbReference type="GO" id="GO:0015031">
    <property type="term" value="P:protein transport"/>
    <property type="evidence" value="ECO:0007669"/>
    <property type="project" value="UniProtKB-KW"/>
</dbReference>
<reference evidence="10" key="1">
    <citation type="submission" date="2022-08" db="EMBL/GenBank/DDBJ databases">
        <authorList>
            <person name="Marques A."/>
        </authorList>
    </citation>
    <scope>NUCLEOTIDE SEQUENCE</scope>
    <source>
        <strain evidence="10">RhyPub2mFocal</strain>
        <tissue evidence="10">Leaves</tissue>
    </source>
</reference>
<dbReference type="Proteomes" id="UP001140206">
    <property type="component" value="Chromosome 5"/>
</dbReference>
<dbReference type="GO" id="GO:0031201">
    <property type="term" value="C:SNARE complex"/>
    <property type="evidence" value="ECO:0007669"/>
    <property type="project" value="TreeGrafter"/>
</dbReference>
<dbReference type="GO" id="GO:0000139">
    <property type="term" value="C:Golgi membrane"/>
    <property type="evidence" value="ECO:0007669"/>
    <property type="project" value="UniProtKB-SubCell"/>
</dbReference>
<evidence type="ECO:0000256" key="6">
    <source>
        <dbReference type="ARBA" id="ARBA00022989"/>
    </source>
</evidence>
<dbReference type="GO" id="GO:0005797">
    <property type="term" value="C:Golgi medial cisterna"/>
    <property type="evidence" value="ECO:0007669"/>
    <property type="project" value="TreeGrafter"/>
</dbReference>
<gene>
    <name evidence="10" type="ORF">LUZ62_081242</name>
</gene>
<keyword evidence="8" id="KW-0472">Membrane</keyword>
<evidence type="ECO:0000256" key="4">
    <source>
        <dbReference type="ARBA" id="ARBA00022692"/>
    </source>
</evidence>
<protein>
    <submittedName>
        <fullName evidence="10">Golgi SNAP receptor complex member 1</fullName>
    </submittedName>
</protein>
<keyword evidence="6" id="KW-1133">Transmembrane helix</keyword>
<dbReference type="AlphaFoldDB" id="A0AAV8BX76"/>
<dbReference type="GO" id="GO:0005801">
    <property type="term" value="C:cis-Golgi network"/>
    <property type="evidence" value="ECO:0007669"/>
    <property type="project" value="InterPro"/>
</dbReference>
<organism evidence="10 11">
    <name type="scientific">Rhynchospora pubera</name>
    <dbReference type="NCBI Taxonomy" id="906938"/>
    <lineage>
        <taxon>Eukaryota</taxon>
        <taxon>Viridiplantae</taxon>
        <taxon>Streptophyta</taxon>
        <taxon>Embryophyta</taxon>
        <taxon>Tracheophyta</taxon>
        <taxon>Spermatophyta</taxon>
        <taxon>Magnoliopsida</taxon>
        <taxon>Liliopsida</taxon>
        <taxon>Poales</taxon>
        <taxon>Cyperaceae</taxon>
        <taxon>Cyperoideae</taxon>
        <taxon>Rhynchosporeae</taxon>
        <taxon>Rhynchospora</taxon>
    </lineage>
</organism>
<comment type="similarity">
    <text evidence="2">Belongs to the GOSR1 family.</text>
</comment>
<sequence>MATVVVSTSSSLPATDLSASSDESTTGDWDDLRRVARKLEGDLDVRLSSYAKLSEFSDKRVSSNDTQWKTQEMEIETLLVKLTEVNEDMSQWASTAVVGANTATMQRLTRHREILHELTKDFKRTKKNLLSIKEHAELLTSVRNDINEHKAMSSVKPKRNLLRERAAIHGSLTQIDEVIDQAEGTRSALTVQRSAFGEIQGKLKHLNDKFPAIRATLGTLLCNYY</sequence>
<keyword evidence="4" id="KW-0812">Transmembrane</keyword>
<keyword evidence="10" id="KW-0675">Receptor</keyword>
<evidence type="ECO:0000256" key="7">
    <source>
        <dbReference type="ARBA" id="ARBA00023034"/>
    </source>
</evidence>
<dbReference type="PANTHER" id="PTHR21094:SF3">
    <property type="entry name" value="GOLGI SNAP RECEPTOR COMPLEX MEMBER 1"/>
    <property type="match status" value="1"/>
</dbReference>
<dbReference type="GO" id="GO:0005484">
    <property type="term" value="F:SNAP receptor activity"/>
    <property type="evidence" value="ECO:0007669"/>
    <property type="project" value="TreeGrafter"/>
</dbReference>
<name>A0AAV8BX76_9POAL</name>
<evidence type="ECO:0000313" key="11">
    <source>
        <dbReference type="Proteomes" id="UP001140206"/>
    </source>
</evidence>
<keyword evidence="11" id="KW-1185">Reference proteome</keyword>
<dbReference type="GO" id="GO:0006888">
    <property type="term" value="P:endoplasmic reticulum to Golgi vesicle-mediated transport"/>
    <property type="evidence" value="ECO:0007669"/>
    <property type="project" value="InterPro"/>
</dbReference>
<evidence type="ECO:0000256" key="8">
    <source>
        <dbReference type="ARBA" id="ARBA00023136"/>
    </source>
</evidence>
<evidence type="ECO:0000313" key="10">
    <source>
        <dbReference type="EMBL" id="KAJ4746837.1"/>
    </source>
</evidence>
<feature type="compositionally biased region" description="Polar residues" evidence="9">
    <location>
        <begin position="1"/>
        <end position="27"/>
    </location>
</feature>
<evidence type="ECO:0000256" key="3">
    <source>
        <dbReference type="ARBA" id="ARBA00022448"/>
    </source>
</evidence>
<comment type="subcellular location">
    <subcellularLocation>
        <location evidence="1">Golgi apparatus membrane</location>
        <topology evidence="1">Single-pass type IV membrane protein</topology>
    </subcellularLocation>
</comment>
<dbReference type="EMBL" id="JAMFTS010000005">
    <property type="protein sequence ID" value="KAJ4746837.1"/>
    <property type="molecule type" value="Genomic_DNA"/>
</dbReference>
<evidence type="ECO:0000256" key="2">
    <source>
        <dbReference type="ARBA" id="ARBA00008473"/>
    </source>
</evidence>
<evidence type="ECO:0000256" key="9">
    <source>
        <dbReference type="SAM" id="MobiDB-lite"/>
    </source>
</evidence>
<dbReference type="PANTHER" id="PTHR21094">
    <property type="entry name" value="GOS-28 SNARE- RELATED"/>
    <property type="match status" value="1"/>
</dbReference>
<dbReference type="GO" id="GO:0006906">
    <property type="term" value="P:vesicle fusion"/>
    <property type="evidence" value="ECO:0007669"/>
    <property type="project" value="TreeGrafter"/>
</dbReference>
<keyword evidence="3" id="KW-0813">Transport</keyword>
<dbReference type="GO" id="GO:0048219">
    <property type="term" value="P:inter-Golgi cisterna vesicle-mediated transport"/>
    <property type="evidence" value="ECO:0007669"/>
    <property type="project" value="TreeGrafter"/>
</dbReference>
<dbReference type="Pfam" id="PF12352">
    <property type="entry name" value="V-SNARE_C"/>
    <property type="match status" value="1"/>
</dbReference>
<evidence type="ECO:0000256" key="1">
    <source>
        <dbReference type="ARBA" id="ARBA00004409"/>
    </source>
</evidence>
<accession>A0AAV8BX76</accession>
<keyword evidence="5" id="KW-0653">Protein transport</keyword>
<dbReference type="InterPro" id="IPR023601">
    <property type="entry name" value="Golgi_SNAP_su1"/>
</dbReference>
<keyword evidence="7" id="KW-0333">Golgi apparatus</keyword>
<proteinExistence type="inferred from homology"/>
<evidence type="ECO:0000256" key="5">
    <source>
        <dbReference type="ARBA" id="ARBA00022927"/>
    </source>
</evidence>